<dbReference type="EMBL" id="SOQX01000002">
    <property type="protein sequence ID" value="TDY02541.1"/>
    <property type="molecule type" value="Genomic_DNA"/>
</dbReference>
<feature type="chain" id="PRO_5020272975" evidence="2">
    <location>
        <begin position="28"/>
        <end position="364"/>
    </location>
</feature>
<protein>
    <submittedName>
        <fullName evidence="4">Glyoxylase-like metal-dependent hydrolase (Beta-lactamase superfamily II)</fullName>
    </submittedName>
</protein>
<sequence>MCKRVWKVRQWTGALFLVLFLPGTVGAATLNGELVNPEAVASEWRLPENVIDTRQLPQFSLKKNHDADTPLPVYQLTGQTYFLFGTISTLNEDNRGWNGNAGFVVTDEGVVVIDTLGTPLLGQRLIATVRSVTDKPIRYLIITHNHPDHAYGAAAFQALEEVTIIAHPGTREYNKSSTLEESVAYRRDQLAEDMRGFSPPGADQYIEQSRFDKEVIELGEQRFEIYNTGRHHSYGDLVVYQPAEELVWISDLAFNQRTTYMGDGDSEQILEGQKWLLDNFPDVRLMIPGHGGPQTEPFPMVSKTRNYVQQLRKEMREAVEQGVSLQDAVNNSHFEDWEGTQLYEENHRANANYIYREMEKEFFE</sequence>
<organism evidence="4 5">
    <name type="scientific">Thiohalophilus thiocyanatoxydans</name>
    <dbReference type="NCBI Taxonomy" id="381308"/>
    <lineage>
        <taxon>Bacteria</taxon>
        <taxon>Pseudomonadati</taxon>
        <taxon>Pseudomonadota</taxon>
        <taxon>Gammaproteobacteria</taxon>
        <taxon>Thiohalomonadales</taxon>
        <taxon>Thiohalophilaceae</taxon>
        <taxon>Thiohalophilus</taxon>
    </lineage>
</organism>
<dbReference type="SMART" id="SM00849">
    <property type="entry name" value="Lactamase_B"/>
    <property type="match status" value="1"/>
</dbReference>
<dbReference type="RefSeq" id="WP_134081612.1">
    <property type="nucleotide sequence ID" value="NZ_SOQX01000002.1"/>
</dbReference>
<accession>A0A4R8INS1</accession>
<keyword evidence="5" id="KW-1185">Reference proteome</keyword>
<evidence type="ECO:0000313" key="4">
    <source>
        <dbReference type="EMBL" id="TDY02541.1"/>
    </source>
</evidence>
<dbReference type="InterPro" id="IPR001279">
    <property type="entry name" value="Metallo-B-lactamas"/>
</dbReference>
<dbReference type="CDD" id="cd16282">
    <property type="entry name" value="metallo-hydrolase-like_MBL-fold"/>
    <property type="match status" value="1"/>
</dbReference>
<keyword evidence="1" id="KW-0175">Coiled coil</keyword>
<keyword evidence="4" id="KW-0378">Hydrolase</keyword>
<feature type="coiled-coil region" evidence="1">
    <location>
        <begin position="301"/>
        <end position="328"/>
    </location>
</feature>
<dbReference type="SUPFAM" id="SSF56281">
    <property type="entry name" value="Metallo-hydrolase/oxidoreductase"/>
    <property type="match status" value="1"/>
</dbReference>
<dbReference type="PANTHER" id="PTHR42951:SF20">
    <property type="entry name" value="BETA LACTAMASE"/>
    <property type="match status" value="1"/>
</dbReference>
<dbReference type="InterPro" id="IPR036866">
    <property type="entry name" value="RibonucZ/Hydroxyglut_hydro"/>
</dbReference>
<gene>
    <name evidence="4" type="ORF">EDC23_0916</name>
</gene>
<dbReference type="Proteomes" id="UP000294914">
    <property type="component" value="Unassembled WGS sequence"/>
</dbReference>
<dbReference type="InterPro" id="IPR050855">
    <property type="entry name" value="NDM-1-like"/>
</dbReference>
<dbReference type="Gene3D" id="3.60.15.10">
    <property type="entry name" value="Ribonuclease Z/Hydroxyacylglutathione hydrolase-like"/>
    <property type="match status" value="1"/>
</dbReference>
<dbReference type="PANTHER" id="PTHR42951">
    <property type="entry name" value="METALLO-BETA-LACTAMASE DOMAIN-CONTAINING"/>
    <property type="match status" value="1"/>
</dbReference>
<evidence type="ECO:0000313" key="5">
    <source>
        <dbReference type="Proteomes" id="UP000294914"/>
    </source>
</evidence>
<proteinExistence type="predicted"/>
<name>A0A4R8INS1_9GAMM</name>
<feature type="signal peptide" evidence="2">
    <location>
        <begin position="1"/>
        <end position="27"/>
    </location>
</feature>
<dbReference type="GO" id="GO:0016787">
    <property type="term" value="F:hydrolase activity"/>
    <property type="evidence" value="ECO:0007669"/>
    <property type="project" value="UniProtKB-KW"/>
</dbReference>
<dbReference type="AlphaFoldDB" id="A0A4R8INS1"/>
<evidence type="ECO:0000256" key="2">
    <source>
        <dbReference type="SAM" id="SignalP"/>
    </source>
</evidence>
<keyword evidence="2" id="KW-0732">Signal</keyword>
<comment type="caution">
    <text evidence="4">The sequence shown here is derived from an EMBL/GenBank/DDBJ whole genome shotgun (WGS) entry which is preliminary data.</text>
</comment>
<evidence type="ECO:0000259" key="3">
    <source>
        <dbReference type="SMART" id="SM00849"/>
    </source>
</evidence>
<feature type="domain" description="Metallo-beta-lactamase" evidence="3">
    <location>
        <begin position="98"/>
        <end position="290"/>
    </location>
</feature>
<reference evidence="4 5" key="1">
    <citation type="submission" date="2019-03" db="EMBL/GenBank/DDBJ databases">
        <title>Genomic Encyclopedia of Type Strains, Phase IV (KMG-IV): sequencing the most valuable type-strain genomes for metagenomic binning, comparative biology and taxonomic classification.</title>
        <authorList>
            <person name="Goeker M."/>
        </authorList>
    </citation>
    <scope>NUCLEOTIDE SEQUENCE [LARGE SCALE GENOMIC DNA]</scope>
    <source>
        <strain evidence="4 5">DSM 16326</strain>
    </source>
</reference>
<evidence type="ECO:0000256" key="1">
    <source>
        <dbReference type="SAM" id="Coils"/>
    </source>
</evidence>
<dbReference type="Pfam" id="PF00753">
    <property type="entry name" value="Lactamase_B"/>
    <property type="match status" value="1"/>
</dbReference>
<dbReference type="OrthoDB" id="9769598at2"/>